<reference evidence="2 3" key="1">
    <citation type="submission" date="2019-08" db="EMBL/GenBank/DDBJ databases">
        <authorList>
            <person name="Shi S."/>
        </authorList>
    </citation>
    <scope>NUCLEOTIDE SEQUENCE [LARGE SCALE GENOMIC DNA]</scope>
    <source>
        <strain evidence="2 3">GY10130</strain>
    </source>
</reference>
<dbReference type="EMBL" id="VRTY01000008">
    <property type="protein sequence ID" value="TXK51574.1"/>
    <property type="molecule type" value="Genomic_DNA"/>
</dbReference>
<organism evidence="2 3">
    <name type="scientific">Pontibacter qinzhouensis</name>
    <dbReference type="NCBI Taxonomy" id="2603253"/>
    <lineage>
        <taxon>Bacteria</taxon>
        <taxon>Pseudomonadati</taxon>
        <taxon>Bacteroidota</taxon>
        <taxon>Cytophagia</taxon>
        <taxon>Cytophagales</taxon>
        <taxon>Hymenobacteraceae</taxon>
        <taxon>Pontibacter</taxon>
    </lineage>
</organism>
<gene>
    <name evidence="2" type="ORF">FVR03_03330</name>
</gene>
<dbReference type="InterPro" id="IPR025345">
    <property type="entry name" value="DUF4249"/>
</dbReference>
<name>A0A5C8KD92_9BACT</name>
<protein>
    <submittedName>
        <fullName evidence="2">DUF4249 domain-containing protein</fullName>
    </submittedName>
</protein>
<dbReference type="AlphaFoldDB" id="A0A5C8KD92"/>
<keyword evidence="3" id="KW-1185">Reference proteome</keyword>
<dbReference type="Proteomes" id="UP000321926">
    <property type="component" value="Unassembled WGS sequence"/>
</dbReference>
<sequence length="269" mass="29964">MKLYQMRYLLLLLAAALLTQFLTACERVVDIDLNTTSPRYVIEGYLTNGENPGQVTITRTKNFSDNNVFEGISNAVVTISDNAGTTETLTQQSPGIYTVSSLAGVPGRSYHMVVTIGDETFSAVSTMPTPVPFDSLYVEEVTTFGDGRLVPYALFNDPAEEDNFYRYELYINNQKVNNIFISRDQYNNGRTVRRSLPRFGDDEDDIKPGDNILVEMQSIERPVYDYFYSLNQTIGQNAAAPGNPVTNITGGALGYFSAHTVQRRNVVVE</sequence>
<dbReference type="PROSITE" id="PS51257">
    <property type="entry name" value="PROKAR_LIPOPROTEIN"/>
    <property type="match status" value="1"/>
</dbReference>
<feature type="signal peptide" evidence="1">
    <location>
        <begin position="1"/>
        <end position="24"/>
    </location>
</feature>
<proteinExistence type="predicted"/>
<dbReference type="RefSeq" id="WP_147920349.1">
    <property type="nucleotide sequence ID" value="NZ_VRTY01000008.1"/>
</dbReference>
<comment type="caution">
    <text evidence="2">The sequence shown here is derived from an EMBL/GenBank/DDBJ whole genome shotgun (WGS) entry which is preliminary data.</text>
</comment>
<feature type="chain" id="PRO_5022770325" evidence="1">
    <location>
        <begin position="25"/>
        <end position="269"/>
    </location>
</feature>
<evidence type="ECO:0000256" key="1">
    <source>
        <dbReference type="SAM" id="SignalP"/>
    </source>
</evidence>
<evidence type="ECO:0000313" key="3">
    <source>
        <dbReference type="Proteomes" id="UP000321926"/>
    </source>
</evidence>
<dbReference type="Pfam" id="PF14054">
    <property type="entry name" value="DUF4249"/>
    <property type="match status" value="1"/>
</dbReference>
<accession>A0A5C8KD92</accession>
<dbReference type="OrthoDB" id="637707at2"/>
<evidence type="ECO:0000313" key="2">
    <source>
        <dbReference type="EMBL" id="TXK51574.1"/>
    </source>
</evidence>
<keyword evidence="1" id="KW-0732">Signal</keyword>